<dbReference type="AlphaFoldDB" id="A0A532UZZ6"/>
<dbReference type="Proteomes" id="UP000319619">
    <property type="component" value="Unassembled WGS sequence"/>
</dbReference>
<feature type="region of interest" description="Disordered" evidence="6">
    <location>
        <begin position="1"/>
        <end position="42"/>
    </location>
</feature>
<evidence type="ECO:0000256" key="3">
    <source>
        <dbReference type="ARBA" id="ARBA00023274"/>
    </source>
</evidence>
<dbReference type="InterPro" id="IPR021131">
    <property type="entry name" value="Ribosomal_uL15/eL18"/>
</dbReference>
<dbReference type="EMBL" id="NJBN01000005">
    <property type="protein sequence ID" value="TKJ40498.1"/>
    <property type="molecule type" value="Genomic_DNA"/>
</dbReference>
<accession>A0A532UZZ6</accession>
<keyword evidence="4" id="KW-0699">rRNA-binding</keyword>
<dbReference type="GO" id="GO:0019843">
    <property type="term" value="F:rRNA binding"/>
    <property type="evidence" value="ECO:0007669"/>
    <property type="project" value="UniProtKB-UniRule"/>
</dbReference>
<gene>
    <name evidence="4" type="primary">rplO</name>
    <name evidence="8" type="ORF">CEE37_08805</name>
</gene>
<dbReference type="Pfam" id="PF00828">
    <property type="entry name" value="Ribosomal_L27A"/>
    <property type="match status" value="1"/>
</dbReference>
<feature type="domain" description="Large ribosomal subunit protein uL15/eL18" evidence="7">
    <location>
        <begin position="77"/>
        <end position="145"/>
    </location>
</feature>
<dbReference type="Gene3D" id="3.100.10.10">
    <property type="match status" value="1"/>
</dbReference>
<reference evidence="8 9" key="1">
    <citation type="submission" date="2017-06" db="EMBL/GenBank/DDBJ databases">
        <title>Novel microbial phyla capable of carbon fixation and sulfur reduction in deep-sea sediments.</title>
        <authorList>
            <person name="Huang J."/>
            <person name="Baker B."/>
            <person name="Wang Y."/>
        </authorList>
    </citation>
    <scope>NUCLEOTIDE SEQUENCE [LARGE SCALE GENOMIC DNA]</scope>
    <source>
        <strain evidence="8">B3_LCP</strain>
    </source>
</reference>
<name>A0A532UZZ6_UNCL8</name>
<feature type="compositionally biased region" description="Low complexity" evidence="6">
    <location>
        <begin position="1"/>
        <end position="12"/>
    </location>
</feature>
<keyword evidence="2 4" id="KW-0689">Ribosomal protein</keyword>
<comment type="similarity">
    <text evidence="1 4 5">Belongs to the universal ribosomal protein uL15 family.</text>
</comment>
<dbReference type="SUPFAM" id="SSF52080">
    <property type="entry name" value="Ribosomal proteins L15p and L18e"/>
    <property type="match status" value="1"/>
</dbReference>
<comment type="subunit">
    <text evidence="4">Part of the 50S ribosomal subunit.</text>
</comment>
<evidence type="ECO:0000313" key="9">
    <source>
        <dbReference type="Proteomes" id="UP000319619"/>
    </source>
</evidence>
<dbReference type="PANTHER" id="PTHR12934">
    <property type="entry name" value="50S RIBOSOMAL PROTEIN L15"/>
    <property type="match status" value="1"/>
</dbReference>
<feature type="compositionally biased region" description="Basic residues" evidence="6">
    <location>
        <begin position="32"/>
        <end position="42"/>
    </location>
</feature>
<keyword evidence="3 4" id="KW-0687">Ribonucleoprotein</keyword>
<dbReference type="HAMAP" id="MF_01341">
    <property type="entry name" value="Ribosomal_uL15"/>
    <property type="match status" value="1"/>
</dbReference>
<dbReference type="GO" id="GO:0003735">
    <property type="term" value="F:structural constituent of ribosome"/>
    <property type="evidence" value="ECO:0007669"/>
    <property type="project" value="InterPro"/>
</dbReference>
<sequence length="148" mass="16260">MDLRNIGPAPGAIRRRRRMGRGTSAGQGRTCGKGHKGQKSRAGYKVRAYFEGGQMPIQRRLPKRGFSNYPFRRIFQVVNLKRVSDVFGSGGEVTPEMLLKSGLIKKSRIPVKLLGDGEVSVPFKIYVHAASQSAVEKIKVAGGEVHLL</sequence>
<dbReference type="InterPro" id="IPR005749">
    <property type="entry name" value="Ribosomal_uL15_bac-type"/>
</dbReference>
<protein>
    <recommendedName>
        <fullName evidence="4">Large ribosomal subunit protein uL15</fullName>
    </recommendedName>
</protein>
<evidence type="ECO:0000259" key="7">
    <source>
        <dbReference type="Pfam" id="PF00828"/>
    </source>
</evidence>
<dbReference type="PANTHER" id="PTHR12934:SF11">
    <property type="entry name" value="LARGE RIBOSOMAL SUBUNIT PROTEIN UL15M"/>
    <property type="match status" value="1"/>
</dbReference>
<comment type="caution">
    <text evidence="8">The sequence shown here is derived from an EMBL/GenBank/DDBJ whole genome shotgun (WGS) entry which is preliminary data.</text>
</comment>
<organism evidence="8 9">
    <name type="scientific">candidate division LCP-89 bacterium B3_LCP</name>
    <dbReference type="NCBI Taxonomy" id="2012998"/>
    <lineage>
        <taxon>Bacteria</taxon>
        <taxon>Pseudomonadati</taxon>
        <taxon>Bacteria division LCP-89</taxon>
    </lineage>
</organism>
<proteinExistence type="inferred from homology"/>
<evidence type="ECO:0000256" key="6">
    <source>
        <dbReference type="SAM" id="MobiDB-lite"/>
    </source>
</evidence>
<dbReference type="GO" id="GO:0006412">
    <property type="term" value="P:translation"/>
    <property type="evidence" value="ECO:0007669"/>
    <property type="project" value="UniProtKB-UniRule"/>
</dbReference>
<keyword evidence="4" id="KW-0694">RNA-binding</keyword>
<dbReference type="InterPro" id="IPR036227">
    <property type="entry name" value="Ribosomal_uL15/eL18_sf"/>
</dbReference>
<evidence type="ECO:0000256" key="5">
    <source>
        <dbReference type="RuleBase" id="RU003888"/>
    </source>
</evidence>
<evidence type="ECO:0000256" key="2">
    <source>
        <dbReference type="ARBA" id="ARBA00022980"/>
    </source>
</evidence>
<comment type="function">
    <text evidence="4">Binds to the 23S rRNA.</text>
</comment>
<dbReference type="PROSITE" id="PS00475">
    <property type="entry name" value="RIBOSOMAL_L15"/>
    <property type="match status" value="1"/>
</dbReference>
<dbReference type="NCBIfam" id="TIGR01071">
    <property type="entry name" value="rplO_bact"/>
    <property type="match status" value="1"/>
</dbReference>
<evidence type="ECO:0000313" key="8">
    <source>
        <dbReference type="EMBL" id="TKJ40498.1"/>
    </source>
</evidence>
<evidence type="ECO:0000256" key="4">
    <source>
        <dbReference type="HAMAP-Rule" id="MF_01341"/>
    </source>
</evidence>
<dbReference type="InterPro" id="IPR030878">
    <property type="entry name" value="Ribosomal_uL15"/>
</dbReference>
<evidence type="ECO:0000256" key="1">
    <source>
        <dbReference type="ARBA" id="ARBA00007320"/>
    </source>
</evidence>
<dbReference type="GO" id="GO:0022625">
    <property type="term" value="C:cytosolic large ribosomal subunit"/>
    <property type="evidence" value="ECO:0007669"/>
    <property type="project" value="TreeGrafter"/>
</dbReference>
<dbReference type="InterPro" id="IPR001196">
    <property type="entry name" value="Ribosomal_uL15_CS"/>
</dbReference>